<organism evidence="2 3">
    <name type="scientific">Myxococcus xanthus (strain DK1622)</name>
    <dbReference type="NCBI Taxonomy" id="246197"/>
    <lineage>
        <taxon>Bacteria</taxon>
        <taxon>Pseudomonadati</taxon>
        <taxon>Myxococcota</taxon>
        <taxon>Myxococcia</taxon>
        <taxon>Myxococcales</taxon>
        <taxon>Cystobacterineae</taxon>
        <taxon>Myxococcaceae</taxon>
        <taxon>Myxococcus</taxon>
    </lineage>
</organism>
<feature type="compositionally biased region" description="Basic residues" evidence="1">
    <location>
        <begin position="194"/>
        <end position="204"/>
    </location>
</feature>
<gene>
    <name evidence="2" type="ordered locus">MXAN_7392</name>
</gene>
<dbReference type="AlphaFoldDB" id="Q1CVS4"/>
<sequence length="285" mass="29689">MAAAKDSHGDEARHGDFQAGAGGQGEGGGRPGRHARRAGPPGHRGGDCAGSGQPPVQDSGHPGPRPREDGGGNGDAAHGQGGPRRHREWQAHEGPRAPQITVHQDGLRGRSEQSGGPQVRARTGRRRQARHREDAAPRHQGEARAEAPALRRGFSGRRSWTRPSLERRRSPSSAWERCASPYPDAGQWPLRGPLPRRRGPRRPSARAVRPAAPSGSSTRPAARPSASPPGPCADGSAGPRAACRAPAPRPPSRRRPAPALAAPLASAGTAAGRTARPAPASPRQG</sequence>
<feature type="compositionally biased region" description="Basic and acidic residues" evidence="1">
    <location>
        <begin position="1"/>
        <end position="16"/>
    </location>
</feature>
<protein>
    <submittedName>
        <fullName evidence="2">Uncharacterized protein</fullName>
    </submittedName>
</protein>
<name>Q1CVS4_MYXXD</name>
<feature type="region of interest" description="Disordered" evidence="1">
    <location>
        <begin position="1"/>
        <end position="285"/>
    </location>
</feature>
<evidence type="ECO:0000313" key="2">
    <source>
        <dbReference type="EMBL" id="ABF92196.1"/>
    </source>
</evidence>
<dbReference type="HOGENOM" id="CLU_976007_0_0_7"/>
<dbReference type="EMBL" id="CP000113">
    <property type="protein sequence ID" value="ABF92196.1"/>
    <property type="molecule type" value="Genomic_DNA"/>
</dbReference>
<feature type="compositionally biased region" description="Low complexity" evidence="1">
    <location>
        <begin position="257"/>
        <end position="285"/>
    </location>
</feature>
<feature type="compositionally biased region" description="Low complexity" evidence="1">
    <location>
        <begin position="235"/>
        <end position="246"/>
    </location>
</feature>
<accession>Q1CVS4</accession>
<feature type="compositionally biased region" description="Gly residues" evidence="1">
    <location>
        <begin position="20"/>
        <end position="30"/>
    </location>
</feature>
<proteinExistence type="predicted"/>
<reference evidence="2 3" key="1">
    <citation type="journal article" date="2006" name="Proc. Natl. Acad. Sci. U.S.A.">
        <title>Evolution of sensory complexity recorded in a myxobacterial genome.</title>
        <authorList>
            <person name="Goldman B.S."/>
            <person name="Nierman W.C."/>
            <person name="Kaiser D."/>
            <person name="Slater S.C."/>
            <person name="Durkin A.S."/>
            <person name="Eisen J.A."/>
            <person name="Ronning C.M."/>
            <person name="Barbazuk W.B."/>
            <person name="Blanchard M."/>
            <person name="Field C."/>
            <person name="Halling C."/>
            <person name="Hinkle G."/>
            <person name="Iartchuk O."/>
            <person name="Kim H.S."/>
            <person name="Mackenzie C."/>
            <person name="Madupu R."/>
            <person name="Miller N."/>
            <person name="Shvartsbeyn A."/>
            <person name="Sullivan S.A."/>
            <person name="Vaudin M."/>
            <person name="Wiegand R."/>
            <person name="Kaplan H.B."/>
        </authorList>
    </citation>
    <scope>NUCLEOTIDE SEQUENCE [LARGE SCALE GENOMIC DNA]</scope>
    <source>
        <strain evidence="3">DK1622</strain>
    </source>
</reference>
<feature type="compositionally biased region" description="Low complexity" evidence="1">
    <location>
        <begin position="205"/>
        <end position="225"/>
    </location>
</feature>
<keyword evidence="3" id="KW-1185">Reference proteome</keyword>
<dbReference type="KEGG" id="mxa:MXAN_7392"/>
<evidence type="ECO:0000313" key="3">
    <source>
        <dbReference type="Proteomes" id="UP000002402"/>
    </source>
</evidence>
<feature type="compositionally biased region" description="Basic and acidic residues" evidence="1">
    <location>
        <begin position="131"/>
        <end position="145"/>
    </location>
</feature>
<dbReference type="Proteomes" id="UP000002402">
    <property type="component" value="Chromosome"/>
</dbReference>
<feature type="compositionally biased region" description="Gly residues" evidence="1">
    <location>
        <begin position="71"/>
        <end position="82"/>
    </location>
</feature>
<evidence type="ECO:0000256" key="1">
    <source>
        <dbReference type="SAM" id="MobiDB-lite"/>
    </source>
</evidence>
<dbReference type="EnsemblBacteria" id="ABF92196">
    <property type="protein sequence ID" value="ABF92196"/>
    <property type="gene ID" value="MXAN_7392"/>
</dbReference>